<organism evidence="10 11">
    <name type="scientific">Nocardioides cavernae</name>
    <dbReference type="NCBI Taxonomy" id="1921566"/>
    <lineage>
        <taxon>Bacteria</taxon>
        <taxon>Bacillati</taxon>
        <taxon>Actinomycetota</taxon>
        <taxon>Actinomycetes</taxon>
        <taxon>Propionibacteriales</taxon>
        <taxon>Nocardioidaceae</taxon>
        <taxon>Nocardioides</taxon>
    </lineage>
</organism>
<accession>A0ABR8N5C4</accession>
<dbReference type="PRINTS" id="PR00411">
    <property type="entry name" value="PNDRDTASEI"/>
</dbReference>
<reference evidence="10 11" key="1">
    <citation type="submission" date="2020-09" db="EMBL/GenBank/DDBJ databases">
        <title>novel species in genus Nocardioides.</title>
        <authorList>
            <person name="Zhang G."/>
        </authorList>
    </citation>
    <scope>NUCLEOTIDE SEQUENCE [LARGE SCALE GENOMIC DNA]</scope>
    <source>
        <strain evidence="10 11">KCTC 39551</strain>
    </source>
</reference>
<keyword evidence="4" id="KW-0274">FAD</keyword>
<dbReference type="PRINTS" id="PR00368">
    <property type="entry name" value="FADPNR"/>
</dbReference>
<comment type="catalytic activity">
    <reaction evidence="7">
        <text>a quinone + NADH + H(+) = a quinol + NAD(+)</text>
        <dbReference type="Rhea" id="RHEA:46160"/>
        <dbReference type="ChEBI" id="CHEBI:15378"/>
        <dbReference type="ChEBI" id="CHEBI:24646"/>
        <dbReference type="ChEBI" id="CHEBI:57540"/>
        <dbReference type="ChEBI" id="CHEBI:57945"/>
        <dbReference type="ChEBI" id="CHEBI:132124"/>
        <dbReference type="EC" id="1.6.5.9"/>
    </reaction>
</comment>
<keyword evidence="8" id="KW-0472">Membrane</keyword>
<evidence type="ECO:0000259" key="9">
    <source>
        <dbReference type="Pfam" id="PF07992"/>
    </source>
</evidence>
<keyword evidence="3" id="KW-0285">Flavoprotein</keyword>
<dbReference type="Pfam" id="PF07992">
    <property type="entry name" value="Pyr_redox_2"/>
    <property type="match status" value="1"/>
</dbReference>
<feature type="domain" description="FAD/NAD(P)-binding" evidence="9">
    <location>
        <begin position="8"/>
        <end position="333"/>
    </location>
</feature>
<dbReference type="Gene3D" id="3.50.50.100">
    <property type="match status" value="1"/>
</dbReference>
<comment type="similarity">
    <text evidence="1">Belongs to the NADH dehydrogenase family.</text>
</comment>
<evidence type="ECO:0000256" key="8">
    <source>
        <dbReference type="SAM" id="Phobius"/>
    </source>
</evidence>
<keyword evidence="8" id="KW-1133">Transmembrane helix</keyword>
<keyword evidence="11" id="KW-1185">Reference proteome</keyword>
<evidence type="ECO:0000256" key="3">
    <source>
        <dbReference type="ARBA" id="ARBA00022630"/>
    </source>
</evidence>
<dbReference type="PANTHER" id="PTHR43706">
    <property type="entry name" value="NADH DEHYDROGENASE"/>
    <property type="match status" value="1"/>
</dbReference>
<dbReference type="PANTHER" id="PTHR43706:SF47">
    <property type="entry name" value="EXTERNAL NADH-UBIQUINONE OXIDOREDUCTASE 1, MITOCHONDRIAL-RELATED"/>
    <property type="match status" value="1"/>
</dbReference>
<evidence type="ECO:0000256" key="7">
    <source>
        <dbReference type="ARBA" id="ARBA00047599"/>
    </source>
</evidence>
<dbReference type="InterPro" id="IPR036188">
    <property type="entry name" value="FAD/NAD-bd_sf"/>
</dbReference>
<dbReference type="EMBL" id="JACXYZ010000001">
    <property type="protein sequence ID" value="MBD3923363.1"/>
    <property type="molecule type" value="Genomic_DNA"/>
</dbReference>
<keyword evidence="6" id="KW-0520">NAD</keyword>
<feature type="transmembrane region" description="Helical" evidence="8">
    <location>
        <begin position="380"/>
        <end position="397"/>
    </location>
</feature>
<evidence type="ECO:0000256" key="4">
    <source>
        <dbReference type="ARBA" id="ARBA00022827"/>
    </source>
</evidence>
<dbReference type="InterPro" id="IPR023753">
    <property type="entry name" value="FAD/NAD-binding_dom"/>
</dbReference>
<keyword evidence="5" id="KW-0560">Oxidoreductase</keyword>
<dbReference type="InterPro" id="IPR045024">
    <property type="entry name" value="NDH-2"/>
</dbReference>
<evidence type="ECO:0000256" key="5">
    <source>
        <dbReference type="ARBA" id="ARBA00023002"/>
    </source>
</evidence>
<evidence type="ECO:0000313" key="10">
    <source>
        <dbReference type="EMBL" id="MBD3923363.1"/>
    </source>
</evidence>
<sequence>MADSPVHQVVIVGGGFGGLFAAKFLRRAPVEVTLVDARNYHLFQPLLYQLATGILSEGEVAPPLREILRRHANVTVEMATVEGFDLAARTVTAQRPDGTVRTYPYDSLVVAAGAAQSYFGHDEFSRYAPGMKTIDDALELRGRIFGAFEMAENEPDPEARRAWLTFVVVGGGPTGVEIAGQIAELARTGLQGNFRRIDPSEAEVLLVDGGKEVLATFGDRLSAKAAAELRRLGVTIRSKSVVTDVDPFGVEVRGADGTTERIVCRTKIWAAGVQASPLARLLAEAGGATCDRAGRIVVNDDCTLPGHPEVFAIGDMMALRDLPGVAEVAMQSGIHAANTIKRRLHGEEAAMFTYRDLGSMATISRFHAVVSFRKLRLSGFLGWLMWLLVHITFLTGFRNRLSAMFHWTGTFAAGGRAERTITVRQTVGRVVLEQAGEGDIARVVPPFVRHDDAGDAAPDDGHPPP</sequence>
<keyword evidence="8" id="KW-0812">Transmembrane</keyword>
<proteinExistence type="inferred from homology"/>
<dbReference type="Proteomes" id="UP000618818">
    <property type="component" value="Unassembled WGS sequence"/>
</dbReference>
<dbReference type="SUPFAM" id="SSF51905">
    <property type="entry name" value="FAD/NAD(P)-binding domain"/>
    <property type="match status" value="1"/>
</dbReference>
<gene>
    <name evidence="10" type="ORF">IEZ26_01910</name>
</gene>
<dbReference type="RefSeq" id="WP_191193241.1">
    <property type="nucleotide sequence ID" value="NZ_JACXYZ010000001.1"/>
</dbReference>
<evidence type="ECO:0000256" key="2">
    <source>
        <dbReference type="ARBA" id="ARBA00012637"/>
    </source>
</evidence>
<dbReference type="EC" id="1.6.5.9" evidence="2"/>
<evidence type="ECO:0000256" key="1">
    <source>
        <dbReference type="ARBA" id="ARBA00005272"/>
    </source>
</evidence>
<evidence type="ECO:0000313" key="11">
    <source>
        <dbReference type="Proteomes" id="UP000618818"/>
    </source>
</evidence>
<name>A0ABR8N5C4_9ACTN</name>
<comment type="caution">
    <text evidence="10">The sequence shown here is derived from an EMBL/GenBank/DDBJ whole genome shotgun (WGS) entry which is preliminary data.</text>
</comment>
<protein>
    <recommendedName>
        <fullName evidence="2">NADH:ubiquinone reductase (non-electrogenic)</fullName>
        <ecNumber evidence="2">1.6.5.9</ecNumber>
    </recommendedName>
</protein>
<evidence type="ECO:0000256" key="6">
    <source>
        <dbReference type="ARBA" id="ARBA00023027"/>
    </source>
</evidence>